<evidence type="ECO:0000256" key="2">
    <source>
        <dbReference type="ARBA" id="ARBA00022448"/>
    </source>
</evidence>
<evidence type="ECO:0000313" key="10">
    <source>
        <dbReference type="Proteomes" id="UP001056648"/>
    </source>
</evidence>
<evidence type="ECO:0000256" key="4">
    <source>
        <dbReference type="ARBA" id="ARBA00022692"/>
    </source>
</evidence>
<feature type="transmembrane region" description="Helical" evidence="8">
    <location>
        <begin position="343"/>
        <end position="363"/>
    </location>
</feature>
<organism evidence="9 10">
    <name type="scientific">Cupriavidus gilardii</name>
    <dbReference type="NCBI Taxonomy" id="82541"/>
    <lineage>
        <taxon>Bacteria</taxon>
        <taxon>Pseudomonadati</taxon>
        <taxon>Pseudomonadota</taxon>
        <taxon>Betaproteobacteria</taxon>
        <taxon>Burkholderiales</taxon>
        <taxon>Burkholderiaceae</taxon>
        <taxon>Cupriavidus</taxon>
    </lineage>
</organism>
<keyword evidence="10" id="KW-1185">Reference proteome</keyword>
<dbReference type="PANTHER" id="PTHR43549">
    <property type="entry name" value="MULTIDRUG RESISTANCE PROTEIN YPNP-RELATED"/>
    <property type="match status" value="1"/>
</dbReference>
<feature type="region of interest" description="Disordered" evidence="7">
    <location>
        <begin position="18"/>
        <end position="48"/>
    </location>
</feature>
<evidence type="ECO:0000256" key="7">
    <source>
        <dbReference type="SAM" id="MobiDB-lite"/>
    </source>
</evidence>
<dbReference type="InterPro" id="IPR052031">
    <property type="entry name" value="Membrane_Transporter-Flippase"/>
</dbReference>
<evidence type="ECO:0000256" key="6">
    <source>
        <dbReference type="ARBA" id="ARBA00023136"/>
    </source>
</evidence>
<dbReference type="PANTHER" id="PTHR43549:SF3">
    <property type="entry name" value="MULTIDRUG RESISTANCE PROTEIN YPNP-RELATED"/>
    <property type="match status" value="1"/>
</dbReference>
<keyword evidence="5 8" id="KW-1133">Transmembrane helix</keyword>
<feature type="transmembrane region" description="Helical" evidence="8">
    <location>
        <begin position="375"/>
        <end position="397"/>
    </location>
</feature>
<feature type="transmembrane region" description="Helical" evidence="8">
    <location>
        <begin position="252"/>
        <end position="277"/>
    </location>
</feature>
<sequence>MAELHEAVRVGAPAAAFPTRAAARTPTPGPASEHASEPASESAAAAASALTPEPAAAGAAKAAATGAAPPRAVLQAIVKLAAPTSLIALLQAVAQLIETWLAARQGTAALAGWAVVLPFALLLQQMSTGAMGGGVVSAIARALGAGKREDASALVLHALIIAVLAGLGFAIALAGFPHAVLGAVAGATAAEAAASYAIWLFGAGAVPAWLANTMASVLRGGGRHALAARVLCLMWIAFPLLAWTLAEAAGMGLAGIGAAFALVSWAAALGMAVVVLRGGAGFVPVLRVRPNAALFQRILSVGLVACGLAALANLATILVTAQLRPYGTAAVAAYGISARLEFLMIPLAFGVGSALTALVGRAVGAGDWAGARRTAWVGALLALALAGAIGIAVGLAPARFASWFTSDAEVAAIAARALSWIAPAFGGFGLGMALYFASMGAGRMRWPIAAGIARIGLAAGGGWLLAHVGGMGLDGHFLGVALGITAYGVVTAMGVRREVWSGR</sequence>
<accession>A0ABY4VX26</accession>
<keyword evidence="2" id="KW-0813">Transport</keyword>
<dbReference type="EMBL" id="CP098736">
    <property type="protein sequence ID" value="USE80474.1"/>
    <property type="molecule type" value="Genomic_DNA"/>
</dbReference>
<name>A0ABY4VX26_9BURK</name>
<dbReference type="RefSeq" id="WP_252253370.1">
    <property type="nucleotide sequence ID" value="NZ_CP098736.1"/>
</dbReference>
<protein>
    <submittedName>
        <fullName evidence="9">MATE family efflux transporter</fullName>
    </submittedName>
</protein>
<feature type="transmembrane region" description="Helical" evidence="8">
    <location>
        <begin position="154"/>
        <end position="176"/>
    </location>
</feature>
<evidence type="ECO:0000256" key="1">
    <source>
        <dbReference type="ARBA" id="ARBA00004651"/>
    </source>
</evidence>
<feature type="transmembrane region" description="Helical" evidence="8">
    <location>
        <begin position="417"/>
        <end position="436"/>
    </location>
</feature>
<dbReference type="Pfam" id="PF01554">
    <property type="entry name" value="MatE"/>
    <property type="match status" value="2"/>
</dbReference>
<proteinExistence type="predicted"/>
<reference evidence="9" key="1">
    <citation type="submission" date="2022-06" db="EMBL/GenBank/DDBJ databases">
        <title>Complete genome sequence and characterization of Cupriavidus gilardii QJ1 isolated from contaminating cells.</title>
        <authorList>
            <person name="Qi J."/>
        </authorList>
    </citation>
    <scope>NUCLEOTIDE SEQUENCE</scope>
    <source>
        <strain evidence="9">QJ1</strain>
    </source>
</reference>
<evidence type="ECO:0000313" key="9">
    <source>
        <dbReference type="EMBL" id="USE80474.1"/>
    </source>
</evidence>
<evidence type="ECO:0000256" key="3">
    <source>
        <dbReference type="ARBA" id="ARBA00022475"/>
    </source>
</evidence>
<dbReference type="Proteomes" id="UP001056648">
    <property type="component" value="Chromosome 2"/>
</dbReference>
<keyword evidence="4 8" id="KW-0812">Transmembrane</keyword>
<keyword evidence="3" id="KW-1003">Cell membrane</keyword>
<feature type="transmembrane region" description="Helical" evidence="8">
    <location>
        <begin position="196"/>
        <end position="214"/>
    </location>
</feature>
<feature type="transmembrane region" description="Helical" evidence="8">
    <location>
        <begin position="448"/>
        <end position="469"/>
    </location>
</feature>
<gene>
    <name evidence="9" type="ORF">NDR89_11900</name>
</gene>
<feature type="transmembrane region" description="Helical" evidence="8">
    <location>
        <begin position="226"/>
        <end position="246"/>
    </location>
</feature>
<comment type="subcellular location">
    <subcellularLocation>
        <location evidence="1">Cell membrane</location>
        <topology evidence="1">Multi-pass membrane protein</topology>
    </subcellularLocation>
</comment>
<dbReference type="InterPro" id="IPR002528">
    <property type="entry name" value="MATE_fam"/>
</dbReference>
<feature type="transmembrane region" description="Helical" evidence="8">
    <location>
        <begin position="298"/>
        <end position="323"/>
    </location>
</feature>
<feature type="transmembrane region" description="Helical" evidence="8">
    <location>
        <begin position="475"/>
        <end position="495"/>
    </location>
</feature>
<evidence type="ECO:0000256" key="5">
    <source>
        <dbReference type="ARBA" id="ARBA00022989"/>
    </source>
</evidence>
<keyword evidence="6 8" id="KW-0472">Membrane</keyword>
<evidence type="ECO:0000256" key="8">
    <source>
        <dbReference type="SAM" id="Phobius"/>
    </source>
</evidence>